<dbReference type="SUPFAM" id="SSF52833">
    <property type="entry name" value="Thioredoxin-like"/>
    <property type="match status" value="1"/>
</dbReference>
<dbReference type="PANTHER" id="PTHR13887:SF41">
    <property type="entry name" value="THIOREDOXIN SUPERFAMILY PROTEIN"/>
    <property type="match status" value="1"/>
</dbReference>
<dbReference type="InterPro" id="IPR036249">
    <property type="entry name" value="Thioredoxin-like_sf"/>
</dbReference>
<dbReference type="InterPro" id="IPR001853">
    <property type="entry name" value="DSBA-like_thioredoxin_dom"/>
</dbReference>
<dbReference type="GO" id="GO:0016853">
    <property type="term" value="F:isomerase activity"/>
    <property type="evidence" value="ECO:0007669"/>
    <property type="project" value="UniProtKB-KW"/>
</dbReference>
<dbReference type="AlphaFoldDB" id="A0A3B0S3L7"/>
<dbReference type="Gene3D" id="3.40.30.10">
    <property type="entry name" value="Glutaredoxin"/>
    <property type="match status" value="1"/>
</dbReference>
<evidence type="ECO:0000313" key="2">
    <source>
        <dbReference type="EMBL" id="VAW00581.1"/>
    </source>
</evidence>
<name>A0A3B0S3L7_9ZZZZ</name>
<feature type="domain" description="DSBA-like thioredoxin" evidence="1">
    <location>
        <begin position="9"/>
        <end position="209"/>
    </location>
</feature>
<organism evidence="2">
    <name type="scientific">hydrothermal vent metagenome</name>
    <dbReference type="NCBI Taxonomy" id="652676"/>
    <lineage>
        <taxon>unclassified sequences</taxon>
        <taxon>metagenomes</taxon>
        <taxon>ecological metagenomes</taxon>
    </lineage>
</organism>
<dbReference type="PANTHER" id="PTHR13887">
    <property type="entry name" value="GLUTATHIONE S-TRANSFERASE KAPPA"/>
    <property type="match status" value="1"/>
</dbReference>
<dbReference type="Pfam" id="PF01323">
    <property type="entry name" value="DSBA"/>
    <property type="match status" value="1"/>
</dbReference>
<dbReference type="CDD" id="cd03024">
    <property type="entry name" value="DsbA_FrnE"/>
    <property type="match status" value="1"/>
</dbReference>
<keyword evidence="2" id="KW-0413">Isomerase</keyword>
<evidence type="ECO:0000259" key="1">
    <source>
        <dbReference type="Pfam" id="PF01323"/>
    </source>
</evidence>
<dbReference type="EMBL" id="UOEE01000298">
    <property type="protein sequence ID" value="VAW00581.1"/>
    <property type="molecule type" value="Genomic_DNA"/>
</dbReference>
<accession>A0A3B0S3L7</accession>
<proteinExistence type="predicted"/>
<dbReference type="GO" id="GO:0016491">
    <property type="term" value="F:oxidoreductase activity"/>
    <property type="evidence" value="ECO:0007669"/>
    <property type="project" value="InterPro"/>
</dbReference>
<protein>
    <submittedName>
        <fullName evidence="2">2-hydroxychromene-2-carboxylate isomerase/DsbA-like thioredoxin domain</fullName>
    </submittedName>
</protein>
<reference evidence="2" key="1">
    <citation type="submission" date="2018-06" db="EMBL/GenBank/DDBJ databases">
        <authorList>
            <person name="Zhirakovskaya E."/>
        </authorList>
    </citation>
    <scope>NUCLEOTIDE SEQUENCE</scope>
</reference>
<gene>
    <name evidence="2" type="ORF">MNBD_ALPHA06-602</name>
</gene>
<sequence>MTQGKIIEIDMVSDIVCPWCWVGLRNLMWAINSMEDQKFSLTFRPFFLDGNLPEEGVEYHAYMDRKFPDKAQRMAGLTALKTAGNNVGVDFQFEKINHRPHTGKAHRLLLWAQGQDRGLLAQESLFHSFFTDGKDIGDNKVLVEIASSIGMDAGLVTELLDNGQDKEKIEAEVEAFRQMGISGVPTFIVDRKAGISGALPPDDLVKFIQQNKNP</sequence>